<evidence type="ECO:0000256" key="5">
    <source>
        <dbReference type="ARBA" id="ARBA00023002"/>
    </source>
</evidence>
<evidence type="ECO:0000256" key="4">
    <source>
        <dbReference type="ARBA" id="ARBA00022827"/>
    </source>
</evidence>
<dbReference type="Proteomes" id="UP000658382">
    <property type="component" value="Unassembled WGS sequence"/>
</dbReference>
<dbReference type="InterPro" id="IPR004099">
    <property type="entry name" value="Pyr_nucl-diS_OxRdtase_dimer"/>
</dbReference>
<evidence type="ECO:0000313" key="9">
    <source>
        <dbReference type="EMBL" id="GGK07549.1"/>
    </source>
</evidence>
<dbReference type="PRINTS" id="PR00368">
    <property type="entry name" value="FADPNR"/>
</dbReference>
<keyword evidence="5" id="KW-0560">Oxidoreductase</keyword>
<dbReference type="PANTHER" id="PTHR43429">
    <property type="entry name" value="PYRIDINE NUCLEOTIDE-DISULFIDE OXIDOREDUCTASE DOMAIN-CONTAINING"/>
    <property type="match status" value="1"/>
</dbReference>
<keyword evidence="10" id="KW-1185">Reference proteome</keyword>
<accession>A0A917Q2D0</accession>
<evidence type="ECO:0000313" key="10">
    <source>
        <dbReference type="Proteomes" id="UP000658382"/>
    </source>
</evidence>
<feature type="domain" description="Pyridine nucleotide-disulphide oxidoreductase dimerisation" evidence="7">
    <location>
        <begin position="327"/>
        <end position="428"/>
    </location>
</feature>
<dbReference type="SUPFAM" id="SSF55424">
    <property type="entry name" value="FAD/NAD-linked reductases, dimerisation (C-terminal) domain"/>
    <property type="match status" value="1"/>
</dbReference>
<dbReference type="SUPFAM" id="SSF51905">
    <property type="entry name" value="FAD/NAD(P)-binding domain"/>
    <property type="match status" value="2"/>
</dbReference>
<dbReference type="NCBIfam" id="NF010037">
    <property type="entry name" value="PRK13512.1"/>
    <property type="match status" value="1"/>
</dbReference>
<gene>
    <name evidence="9" type="ORF">GCM10007063_32580</name>
</gene>
<evidence type="ECO:0000256" key="3">
    <source>
        <dbReference type="ARBA" id="ARBA00022630"/>
    </source>
</evidence>
<feature type="domain" description="FAD/NAD(P)-binding" evidence="8">
    <location>
        <begin position="4"/>
        <end position="299"/>
    </location>
</feature>
<evidence type="ECO:0000256" key="1">
    <source>
        <dbReference type="ARBA" id="ARBA00001974"/>
    </source>
</evidence>
<dbReference type="InterPro" id="IPR050260">
    <property type="entry name" value="FAD-bd_OxRdtase"/>
</dbReference>
<dbReference type="AlphaFoldDB" id="A0A917Q2D0"/>
<organism evidence="9 10">
    <name type="scientific">Lentibacillus kapialis</name>
    <dbReference type="NCBI Taxonomy" id="340214"/>
    <lineage>
        <taxon>Bacteria</taxon>
        <taxon>Bacillati</taxon>
        <taxon>Bacillota</taxon>
        <taxon>Bacilli</taxon>
        <taxon>Bacillales</taxon>
        <taxon>Bacillaceae</taxon>
        <taxon>Lentibacillus</taxon>
    </lineage>
</organism>
<name>A0A917Q2D0_9BACI</name>
<keyword evidence="3" id="KW-0285">Flavoprotein</keyword>
<dbReference type="InterPro" id="IPR016156">
    <property type="entry name" value="FAD/NAD-linked_Rdtase_dimer_sf"/>
</dbReference>
<dbReference type="PRINTS" id="PR00411">
    <property type="entry name" value="PNDRDTASEI"/>
</dbReference>
<dbReference type="EMBL" id="BMNQ01000075">
    <property type="protein sequence ID" value="GGK07549.1"/>
    <property type="molecule type" value="Genomic_DNA"/>
</dbReference>
<reference evidence="9" key="1">
    <citation type="journal article" date="2014" name="Int. J. Syst. Evol. Microbiol.">
        <title>Complete genome sequence of Corynebacterium casei LMG S-19264T (=DSM 44701T), isolated from a smear-ripened cheese.</title>
        <authorList>
            <consortium name="US DOE Joint Genome Institute (JGI-PGF)"/>
            <person name="Walter F."/>
            <person name="Albersmeier A."/>
            <person name="Kalinowski J."/>
            <person name="Ruckert C."/>
        </authorList>
    </citation>
    <scope>NUCLEOTIDE SEQUENCE</scope>
    <source>
        <strain evidence="9">JCM 12580</strain>
    </source>
</reference>
<dbReference type="PANTHER" id="PTHR43429:SF1">
    <property type="entry name" value="NAD(P)H SULFUR OXIDOREDUCTASE (COA-DEPENDENT)"/>
    <property type="match status" value="1"/>
</dbReference>
<dbReference type="RefSeq" id="WP_188634171.1">
    <property type="nucleotide sequence ID" value="NZ_BMNQ01000075.1"/>
</dbReference>
<comment type="cofactor">
    <cofactor evidence="1">
        <name>FAD</name>
        <dbReference type="ChEBI" id="CHEBI:57692"/>
    </cofactor>
</comment>
<evidence type="ECO:0000259" key="8">
    <source>
        <dbReference type="Pfam" id="PF07992"/>
    </source>
</evidence>
<evidence type="ECO:0000259" key="7">
    <source>
        <dbReference type="Pfam" id="PF02852"/>
    </source>
</evidence>
<keyword evidence="6" id="KW-0676">Redox-active center</keyword>
<dbReference type="GO" id="GO:0016491">
    <property type="term" value="F:oxidoreductase activity"/>
    <property type="evidence" value="ECO:0007669"/>
    <property type="project" value="UniProtKB-KW"/>
</dbReference>
<dbReference type="InterPro" id="IPR036188">
    <property type="entry name" value="FAD/NAD-bd_sf"/>
</dbReference>
<reference evidence="9" key="2">
    <citation type="submission" date="2020-09" db="EMBL/GenBank/DDBJ databases">
        <authorList>
            <person name="Sun Q."/>
            <person name="Ohkuma M."/>
        </authorList>
    </citation>
    <scope>NUCLEOTIDE SEQUENCE</scope>
    <source>
        <strain evidence="9">JCM 12580</strain>
    </source>
</reference>
<dbReference type="Gene3D" id="3.50.50.60">
    <property type="entry name" value="FAD/NAD(P)-binding domain"/>
    <property type="match status" value="2"/>
</dbReference>
<dbReference type="Pfam" id="PF02852">
    <property type="entry name" value="Pyr_redox_dim"/>
    <property type="match status" value="1"/>
</dbReference>
<comment type="similarity">
    <text evidence="2">Belongs to the class-III pyridine nucleotide-disulfide oxidoreductase family.</text>
</comment>
<protein>
    <submittedName>
        <fullName evidence="9">NADH dehydrogenase</fullName>
    </submittedName>
</protein>
<evidence type="ECO:0000256" key="6">
    <source>
        <dbReference type="ARBA" id="ARBA00023284"/>
    </source>
</evidence>
<proteinExistence type="inferred from homology"/>
<keyword evidence="4" id="KW-0274">FAD</keyword>
<dbReference type="Pfam" id="PF07992">
    <property type="entry name" value="Pyr_redox_2"/>
    <property type="match status" value="1"/>
</dbReference>
<dbReference type="InterPro" id="IPR023753">
    <property type="entry name" value="FAD/NAD-binding_dom"/>
</dbReference>
<evidence type="ECO:0000256" key="2">
    <source>
        <dbReference type="ARBA" id="ARBA00009130"/>
    </source>
</evidence>
<sequence>MANKIIIVGGVAGGANVAAQIRRNDKKSDITLFDKGEHVAFSTCGMPYYIGGVVENRDHLLVSSDKIADKFGINLQTNTEVTSIDPENQKITYQDSSGEHQTFYDKLILSPGASAKKPEFEGMNDKRTFTLHDIPDMDAIEHYIKTKKPQTCAIVGAGFIGLEMVENLHARGIDCTIIDRNKQVMKLVDEDQASMIEEHLKAKNVHLLLENGLKSFSNNGATLNLTDGESVQADMTIMAVGIKPNTKVAEDSGLAIGETGAIKVNDYMQTSDPDIYALGDAVQTNDLLTGAPRHVALAGPAHRQAFILVNHLQGGNAPYAGIQGTAIFKVFDLSAGATGLNKAELNHLGINYKEVDHQTLSHAGYYPGAEKISLKVLFDAENGRMYGAQAVGREGIDKRLAIMATAMKANMTVFDLPELELGYAPPYSSPKDPINVLGYKAESMLES</sequence>
<comment type="caution">
    <text evidence="9">The sequence shown here is derived from an EMBL/GenBank/DDBJ whole genome shotgun (WGS) entry which is preliminary data.</text>
</comment>